<dbReference type="Pfam" id="PF14397">
    <property type="entry name" value="ATPgrasp_ST"/>
    <property type="match status" value="1"/>
</dbReference>
<keyword evidence="3" id="KW-1185">Reference proteome</keyword>
<accession>A0ABS9KEU7</accession>
<dbReference type="EMBL" id="JAKLWS010000015">
    <property type="protein sequence ID" value="MCG2589369.1"/>
    <property type="molecule type" value="Genomic_DNA"/>
</dbReference>
<sequence>MCEKNGWNTPKIHGIAEDGRLIYPKEKKPKLPPKDLFIKELAGGRGDGAKYFKFTGNSFIDLKGQPFTDDEILSYLKEGSKRRSLIIQDAVKNHDKWRKFSNGSLATCRIVTGRSPFDHEEIILFLAALRMPVEKSDADNFSLSGIASQIDIQTGTLGKAVRSKPINNSFSFDYHPDTGEKITGSKLYRWDELVEFTKMLHRHYQTLCLGWDVTLSEQGLCVIEVNDSWGSDVVEAPGNTLLYDTEYPEWFESWIEILTNQSTLVHPNIKT</sequence>
<evidence type="ECO:0000259" key="1">
    <source>
        <dbReference type="Pfam" id="PF14397"/>
    </source>
</evidence>
<dbReference type="InterPro" id="IPR039523">
    <property type="entry name" value="RimK-rel_E_lig_ATP-grasp"/>
</dbReference>
<feature type="domain" description="Alpha-L-glutamate ligase-related protein ATP-grasp" evidence="1">
    <location>
        <begin position="2"/>
        <end position="235"/>
    </location>
</feature>
<evidence type="ECO:0000313" key="3">
    <source>
        <dbReference type="Proteomes" id="UP001165366"/>
    </source>
</evidence>
<comment type="caution">
    <text evidence="2">The sequence shown here is derived from an EMBL/GenBank/DDBJ whole genome shotgun (WGS) entry which is preliminary data.</text>
</comment>
<reference evidence="2" key="1">
    <citation type="submission" date="2022-01" db="EMBL/GenBank/DDBJ databases">
        <authorList>
            <person name="Wang Y."/>
        </authorList>
    </citation>
    <scope>NUCLEOTIDE SEQUENCE</scope>
    <source>
        <strain evidence="2">WB101</strain>
    </source>
</reference>
<gene>
    <name evidence="2" type="ORF">L6773_12385</name>
</gene>
<protein>
    <recommendedName>
        <fullName evidence="1">Alpha-L-glutamate ligase-related protein ATP-grasp domain-containing protein</fullName>
    </recommendedName>
</protein>
<organism evidence="2 3">
    <name type="scientific">Rhodohalobacter sulfatireducens</name>
    <dbReference type="NCBI Taxonomy" id="2911366"/>
    <lineage>
        <taxon>Bacteria</taxon>
        <taxon>Pseudomonadati</taxon>
        <taxon>Balneolota</taxon>
        <taxon>Balneolia</taxon>
        <taxon>Balneolales</taxon>
        <taxon>Balneolaceae</taxon>
        <taxon>Rhodohalobacter</taxon>
    </lineage>
</organism>
<reference evidence="2" key="2">
    <citation type="submission" date="2024-05" db="EMBL/GenBank/DDBJ databases">
        <title>Rhodohalobacter halophilus gen. nov., sp. nov., a moderately halophilic member of the family Balneolaceae.</title>
        <authorList>
            <person name="Xia J."/>
        </authorList>
    </citation>
    <scope>NUCLEOTIDE SEQUENCE</scope>
    <source>
        <strain evidence="2">WB101</strain>
    </source>
</reference>
<proteinExistence type="predicted"/>
<name>A0ABS9KEU7_9BACT</name>
<evidence type="ECO:0000313" key="2">
    <source>
        <dbReference type="EMBL" id="MCG2589369.1"/>
    </source>
</evidence>
<dbReference type="Proteomes" id="UP001165366">
    <property type="component" value="Unassembled WGS sequence"/>
</dbReference>